<organism evidence="2 3">
    <name type="scientific">Shinella sumterensis</name>
    <dbReference type="NCBI Taxonomy" id="1967501"/>
    <lineage>
        <taxon>Bacteria</taxon>
        <taxon>Pseudomonadati</taxon>
        <taxon>Pseudomonadota</taxon>
        <taxon>Alphaproteobacteria</taxon>
        <taxon>Hyphomicrobiales</taxon>
        <taxon>Rhizobiaceae</taxon>
        <taxon>Shinella</taxon>
    </lineage>
</organism>
<evidence type="ECO:0000313" key="3">
    <source>
        <dbReference type="Proteomes" id="UP001234585"/>
    </source>
</evidence>
<dbReference type="AlphaFoldDB" id="A0AA50CRR2"/>
<keyword evidence="1" id="KW-0472">Membrane</keyword>
<dbReference type="EMBL" id="CP132303">
    <property type="protein sequence ID" value="WLR99459.1"/>
    <property type="molecule type" value="Genomic_DNA"/>
</dbReference>
<gene>
    <name evidence="2" type="ORF">Q9313_22010</name>
</gene>
<name>A0AA50CRR2_9HYPH</name>
<reference evidence="2 3" key="1">
    <citation type="submission" date="2023-08" db="EMBL/GenBank/DDBJ databases">
        <title>Pathogen: clinical or host-associated sample.</title>
        <authorList>
            <person name="Hergert J."/>
            <person name="Casey R."/>
            <person name="Wagner J."/>
            <person name="Young E.L."/>
            <person name="Oakeson K.F."/>
        </authorList>
    </citation>
    <scope>NUCLEOTIDE SEQUENCE [LARGE SCALE GENOMIC DNA]</scope>
    <source>
        <strain evidence="2 3">1760953</strain>
        <plasmid evidence="2 3">unnamed1</plasmid>
    </source>
</reference>
<keyword evidence="2" id="KW-0614">Plasmid</keyword>
<protein>
    <submittedName>
        <fullName evidence="2">Uncharacterized protein</fullName>
    </submittedName>
</protein>
<evidence type="ECO:0000313" key="2">
    <source>
        <dbReference type="EMBL" id="WLR99459.1"/>
    </source>
</evidence>
<keyword evidence="3" id="KW-1185">Reference proteome</keyword>
<keyword evidence="1" id="KW-1133">Transmembrane helix</keyword>
<proteinExistence type="predicted"/>
<sequence>MTILATTNNAHTSNFSSLSHTSVVATGTRMVGPDVLRSLAILLVMLVHLPLNATPSMLVTHPRLK</sequence>
<evidence type="ECO:0000256" key="1">
    <source>
        <dbReference type="SAM" id="Phobius"/>
    </source>
</evidence>
<keyword evidence="1" id="KW-0812">Transmembrane</keyword>
<feature type="transmembrane region" description="Helical" evidence="1">
    <location>
        <begin position="39"/>
        <end position="59"/>
    </location>
</feature>
<geneLocation type="plasmid" evidence="2 3">
    <name>unnamed1</name>
</geneLocation>
<accession>A0AA50CRR2</accession>
<dbReference type="Proteomes" id="UP001234585">
    <property type="component" value="Plasmid unnamed1"/>
</dbReference>
<dbReference type="RefSeq" id="WP_306038824.1">
    <property type="nucleotide sequence ID" value="NZ_CP132303.1"/>
</dbReference>